<name>A0ACB8UTX6_9EURO</name>
<proteinExistence type="predicted"/>
<reference evidence="1" key="1">
    <citation type="journal article" date="2022" name="bioRxiv">
        <title>Population genetic analysis of Ophidiomyces ophidiicola, the causative agent of snake fungal disease, indicates recent introductions to the USA.</title>
        <authorList>
            <person name="Ladner J.T."/>
            <person name="Palmer J.M."/>
            <person name="Ettinger C.L."/>
            <person name="Stajich J.E."/>
            <person name="Farrell T.M."/>
            <person name="Glorioso B.M."/>
            <person name="Lawson B."/>
            <person name="Price S.J."/>
            <person name="Stengle A.G."/>
            <person name="Grear D.A."/>
            <person name="Lorch J.M."/>
        </authorList>
    </citation>
    <scope>NUCLEOTIDE SEQUENCE</scope>
    <source>
        <strain evidence="1">NWHC 24266-5</strain>
    </source>
</reference>
<evidence type="ECO:0000313" key="1">
    <source>
        <dbReference type="EMBL" id="KAI2384590.1"/>
    </source>
</evidence>
<organism evidence="1">
    <name type="scientific">Ophidiomyces ophidiicola</name>
    <dbReference type="NCBI Taxonomy" id="1387563"/>
    <lineage>
        <taxon>Eukaryota</taxon>
        <taxon>Fungi</taxon>
        <taxon>Dikarya</taxon>
        <taxon>Ascomycota</taxon>
        <taxon>Pezizomycotina</taxon>
        <taxon>Eurotiomycetes</taxon>
        <taxon>Eurotiomycetidae</taxon>
        <taxon>Onygenales</taxon>
        <taxon>Onygenaceae</taxon>
        <taxon>Ophidiomyces</taxon>
    </lineage>
</organism>
<accession>A0ACB8UTX6</accession>
<gene>
    <name evidence="1" type="ORF">LOY88_004542</name>
</gene>
<comment type="caution">
    <text evidence="1">The sequence shown here is derived from an EMBL/GenBank/DDBJ whole genome shotgun (WGS) entry which is preliminary data.</text>
</comment>
<sequence>MLKIPGFSSRARSPSPGEGHRHRSRSRRYSPPRERSRSRGGNPSSQHYRDSDSAEDYPRLSTKRPTAKGRYDLSDDERYRSDHRRSRGHRPSQSQYELSDEDREAPRYNRTPLKSDRDGRHQVSFEPGRNLGSASQAIRPPASSRYHEYSDIYTDSDEEGLAYGDSYSDYVLSGSERLPQRHGGDRIPAGKAYDSESSDEYTRRYAREPAARSTDASFNYQNQSNYEQTLHDTYAPGSRDAFATRSQAEQPYVPSQTRYQDKGIDESEWPEIPECERPDFIPPKEPNYNYASAASHKDQQPTPPPAPIQSVTPTAAASQYFFKSAAASDHERPPLHGPQYPIIPPAQYVPPEHYPNMSKPAQTPPKSASPPSQYVSPEHYLKMAEASRHQVPAQHYSGINKSTPLRSPNTLPTARVSGHQRALSTGNAPNGSLQYITTPLQYRYAQPNPNIKYTSKPVVQPATTTSATPIDTQDSNERPGRVDYVEMKPQATRRTHAPRPHSMSTSAVPGEIPMTSEFVGGRPLASPLLEPYHGTYQSISPMPWPAKYQGMEEDFSDLELNGGASGPGKGKDRKLNTEKLKLKHGFHNAEPFRPQKVSLESMRSTLIYNPKGDAKTLKAALTQHKVDPKPLQAILPYLTGNEIDALRAEYKTIVKMTGHGVNLAKHIALRVPGNLGKACHATALGPWESEAYWANFWYRSNSSRRELLIEALTGRTNSEISRIKKCFKDKRYGDSLEKCLKAELKPDKFRAAILLALEGKRQDDMAPLNPELVRSDVQELHRAVVASDGGESVMIQIIMVRGNTHLCEVMRVFENLFGQSLGKAIIKKSKNLVGETLLHVLNGALSRPTRDSLLIHHAIAESGRDRAELLISRLVRMHWDARHMERVKVEYKRKYGKYIEDHIAEKIVDPGAGKSDWAEFCIELVRSSSVHTLDEEYAR</sequence>
<dbReference type="EMBL" id="JALBCA010000070">
    <property type="protein sequence ID" value="KAI2384590.1"/>
    <property type="molecule type" value="Genomic_DNA"/>
</dbReference>
<protein>
    <submittedName>
        <fullName evidence="1">Uncharacterized protein</fullName>
    </submittedName>
</protein>